<dbReference type="PANTHER" id="PTHR42959">
    <property type="entry name" value="CARBAMOYLTRANSFERASE"/>
    <property type="match status" value="1"/>
</dbReference>
<dbReference type="EMBL" id="FQUU01000002">
    <property type="protein sequence ID" value="SHE55859.1"/>
    <property type="molecule type" value="Genomic_DNA"/>
</dbReference>
<gene>
    <name evidence="12" type="ORF">SAMN02745131_00647</name>
</gene>
<dbReference type="InterPro" id="IPR001792">
    <property type="entry name" value="Acylphosphatase-like_dom"/>
</dbReference>
<keyword evidence="3" id="KW-0436">Ligase</keyword>
<dbReference type="PROSITE" id="PS51163">
    <property type="entry name" value="YRDC"/>
    <property type="match status" value="1"/>
</dbReference>
<evidence type="ECO:0000256" key="7">
    <source>
        <dbReference type="ARBA" id="ARBA00048220"/>
    </source>
</evidence>
<evidence type="ECO:0000259" key="10">
    <source>
        <dbReference type="PROSITE" id="PS51160"/>
    </source>
</evidence>
<dbReference type="InterPro" id="IPR017945">
    <property type="entry name" value="DHBP_synth_RibB-like_a/b_dom"/>
</dbReference>
<keyword evidence="6" id="KW-0862">Zinc</keyword>
<dbReference type="Pfam" id="PF17788">
    <property type="entry name" value="HypF_C"/>
    <property type="match status" value="1"/>
</dbReference>
<evidence type="ECO:0000256" key="1">
    <source>
        <dbReference type="ARBA" id="ARBA00004711"/>
    </source>
</evidence>
<dbReference type="InterPro" id="IPR055128">
    <property type="entry name" value="HypF_C_2"/>
</dbReference>
<dbReference type="PANTHER" id="PTHR42959:SF1">
    <property type="entry name" value="CARBAMOYLTRANSFERASE HYPF"/>
    <property type="match status" value="1"/>
</dbReference>
<evidence type="ECO:0000256" key="9">
    <source>
        <dbReference type="PROSITE-ProRule" id="PRU00520"/>
    </source>
</evidence>
<dbReference type="InterPro" id="IPR017968">
    <property type="entry name" value="Acylphosphatase_CS"/>
</dbReference>
<protein>
    <recommendedName>
        <fullName evidence="8">Carbamoyltransferase</fullName>
        <ecNumber evidence="8">6.2.-.-</ecNumber>
    </recommendedName>
</protein>
<organism evidence="12 13">
    <name type="scientific">Flavisolibacter ginsengisoli DSM 18119</name>
    <dbReference type="NCBI Taxonomy" id="1121884"/>
    <lineage>
        <taxon>Bacteria</taxon>
        <taxon>Pseudomonadati</taxon>
        <taxon>Bacteroidota</taxon>
        <taxon>Chitinophagia</taxon>
        <taxon>Chitinophagales</taxon>
        <taxon>Chitinophagaceae</taxon>
        <taxon>Flavisolibacter</taxon>
    </lineage>
</organism>
<feature type="domain" description="YrdC-like" evidence="11">
    <location>
        <begin position="201"/>
        <end position="390"/>
    </location>
</feature>
<evidence type="ECO:0000256" key="6">
    <source>
        <dbReference type="ARBA" id="ARBA00022833"/>
    </source>
</evidence>
<evidence type="ECO:0000256" key="3">
    <source>
        <dbReference type="ARBA" id="ARBA00022598"/>
    </source>
</evidence>
<dbReference type="AlphaFoldDB" id="A0A1M4UGK0"/>
<dbReference type="InterPro" id="IPR004421">
    <property type="entry name" value="Carbamoyltransferase_HypF"/>
</dbReference>
<dbReference type="Gene3D" id="3.30.110.120">
    <property type="match status" value="1"/>
</dbReference>
<comment type="catalytic activity">
    <reaction evidence="9">
        <text>an acyl phosphate + H2O = a carboxylate + phosphate + H(+)</text>
        <dbReference type="Rhea" id="RHEA:14965"/>
        <dbReference type="ChEBI" id="CHEBI:15377"/>
        <dbReference type="ChEBI" id="CHEBI:15378"/>
        <dbReference type="ChEBI" id="CHEBI:29067"/>
        <dbReference type="ChEBI" id="CHEBI:43474"/>
        <dbReference type="ChEBI" id="CHEBI:59918"/>
        <dbReference type="EC" id="3.6.1.7"/>
    </reaction>
</comment>
<feature type="active site" evidence="9">
    <location>
        <position position="18"/>
    </location>
</feature>
<accession>A0A1M4UGK0</accession>
<evidence type="ECO:0000259" key="11">
    <source>
        <dbReference type="PROSITE" id="PS51163"/>
    </source>
</evidence>
<dbReference type="SUPFAM" id="SSF54975">
    <property type="entry name" value="Acylphosphatase/BLUF domain-like"/>
    <property type="match status" value="1"/>
</dbReference>
<dbReference type="GO" id="GO:0008270">
    <property type="term" value="F:zinc ion binding"/>
    <property type="evidence" value="ECO:0007669"/>
    <property type="project" value="UniProtKB-KW"/>
</dbReference>
<dbReference type="Pfam" id="PF01300">
    <property type="entry name" value="Sua5_yciO_yrdC"/>
    <property type="match status" value="1"/>
</dbReference>
<dbReference type="GO" id="GO:0051604">
    <property type="term" value="P:protein maturation"/>
    <property type="evidence" value="ECO:0007669"/>
    <property type="project" value="TreeGrafter"/>
</dbReference>
<feature type="active site" evidence="9">
    <location>
        <position position="36"/>
    </location>
</feature>
<dbReference type="Gene3D" id="3.30.420.40">
    <property type="match status" value="1"/>
</dbReference>
<dbReference type="InterPro" id="IPR011125">
    <property type="entry name" value="Znf_HypF"/>
</dbReference>
<reference evidence="12 13" key="1">
    <citation type="submission" date="2016-11" db="EMBL/GenBank/DDBJ databases">
        <authorList>
            <person name="Jaros S."/>
            <person name="Januszkiewicz K."/>
            <person name="Wedrychowicz H."/>
        </authorList>
    </citation>
    <scope>NUCLEOTIDE SEQUENCE [LARGE SCALE GENOMIC DNA]</scope>
    <source>
        <strain evidence="12 13">DSM 18119</strain>
    </source>
</reference>
<keyword evidence="9" id="KW-0378">Hydrolase</keyword>
<dbReference type="InterPro" id="IPR041440">
    <property type="entry name" value="HypF_C"/>
</dbReference>
<dbReference type="GO" id="GO:0016743">
    <property type="term" value="F:carboxyl- or carbamoyltransferase activity"/>
    <property type="evidence" value="ECO:0007669"/>
    <property type="project" value="UniProtKB-UniRule"/>
</dbReference>
<dbReference type="Gene3D" id="3.30.420.360">
    <property type="match status" value="1"/>
</dbReference>
<dbReference type="GO" id="GO:0003998">
    <property type="term" value="F:acylphosphatase activity"/>
    <property type="evidence" value="ECO:0007669"/>
    <property type="project" value="UniProtKB-EC"/>
</dbReference>
<dbReference type="STRING" id="1121884.SAMN02745131_00647"/>
<dbReference type="InterPro" id="IPR036046">
    <property type="entry name" value="Acylphosphatase-like_dom_sf"/>
</dbReference>
<dbReference type="InterPro" id="IPR051060">
    <property type="entry name" value="Carbamoyltrans_HypF-like"/>
</dbReference>
<dbReference type="EC" id="6.2.-.-" evidence="8"/>
<dbReference type="InterPro" id="IPR043129">
    <property type="entry name" value="ATPase_NBD"/>
</dbReference>
<keyword evidence="5" id="KW-0863">Zinc-finger</keyword>
<evidence type="ECO:0000256" key="8">
    <source>
        <dbReference type="PIRNR" id="PIRNR006256"/>
    </source>
</evidence>
<dbReference type="GO" id="GO:0003725">
    <property type="term" value="F:double-stranded RNA binding"/>
    <property type="evidence" value="ECO:0007669"/>
    <property type="project" value="InterPro"/>
</dbReference>
<dbReference type="OrthoDB" id="9808093at2"/>
<dbReference type="Pfam" id="PF00708">
    <property type="entry name" value="Acylphosphatase"/>
    <property type="match status" value="1"/>
</dbReference>
<dbReference type="SUPFAM" id="SSF55821">
    <property type="entry name" value="YrdC/RibB"/>
    <property type="match status" value="1"/>
</dbReference>
<dbReference type="PIRSF" id="PIRSF006256">
    <property type="entry name" value="CMPcnvr_hdrg_mat"/>
    <property type="match status" value="1"/>
</dbReference>
<comment type="pathway">
    <text evidence="1">Protein modification; [NiFe] hydrogenase maturation.</text>
</comment>
<evidence type="ECO:0000256" key="4">
    <source>
        <dbReference type="ARBA" id="ARBA00022723"/>
    </source>
</evidence>
<dbReference type="NCBIfam" id="TIGR00143">
    <property type="entry name" value="hypF"/>
    <property type="match status" value="1"/>
</dbReference>
<name>A0A1M4UGK0_9BACT</name>
<feature type="domain" description="Acylphosphatase-like" evidence="10">
    <location>
        <begin position="3"/>
        <end position="89"/>
    </location>
</feature>
<dbReference type="UniPathway" id="UPA00335"/>
<evidence type="ECO:0000313" key="13">
    <source>
        <dbReference type="Proteomes" id="UP000184048"/>
    </source>
</evidence>
<keyword evidence="13" id="KW-1185">Reference proteome</keyword>
<dbReference type="Gene3D" id="3.90.870.50">
    <property type="match status" value="1"/>
</dbReference>
<dbReference type="RefSeq" id="WP_072833794.1">
    <property type="nucleotide sequence ID" value="NZ_FQUU01000002.1"/>
</dbReference>
<comment type="catalytic activity">
    <reaction evidence="7">
        <text>C-terminal L-cysteinyl-[HypE protein] + carbamoyl phosphate + ATP + H2O = C-terminal S-carboxamide-L-cysteinyl-[HypE protein] + AMP + phosphate + diphosphate + H(+)</text>
        <dbReference type="Rhea" id="RHEA:55636"/>
        <dbReference type="Rhea" id="RHEA-COMP:14247"/>
        <dbReference type="Rhea" id="RHEA-COMP:14392"/>
        <dbReference type="ChEBI" id="CHEBI:15377"/>
        <dbReference type="ChEBI" id="CHEBI:15378"/>
        <dbReference type="ChEBI" id="CHEBI:30616"/>
        <dbReference type="ChEBI" id="CHEBI:33019"/>
        <dbReference type="ChEBI" id="CHEBI:43474"/>
        <dbReference type="ChEBI" id="CHEBI:58228"/>
        <dbReference type="ChEBI" id="CHEBI:76913"/>
        <dbReference type="ChEBI" id="CHEBI:139126"/>
        <dbReference type="ChEBI" id="CHEBI:456215"/>
    </reaction>
</comment>
<keyword evidence="4" id="KW-0479">Metal-binding</keyword>
<sequence>MQSWEINIKGLVQGVGFRPFIYKQAVKRHINGSVSNTNGGICIQMNASKELAQEFYQYLSSHSPANSLVTAHSMRQIGQQHFTSFTINESIECGKPDMMLPPDIAICPTCLSEISNKDNRRYGYAFTTCLECGPRYSIMTGLPYDRMRTTMADMTMCTNCKNEYADINNRRHHSQTNSCPECPIPIKWYNSKGEELAIGATEIIAGIRNVILEGNIVAIKGVGGYLLVCDATNEIAISLLRKRKHRLQKPFALLYLSLEIAKQDLIISELESNALKSNIAPVVLCRLKDKVHTSICKELVAPGLNRIGVMLPYTALLALVASAVKVPLVATSGNLSGSPIIYDDEEALLHLTQYADYVLTFDRRIVTPQDDSVMQYTTGGRQIIIRRSRGIAPNYHSNPFYFNEEIFAAGAELKSAFTLAVGNNLYISQYLGDQSDYGAHQSYRKSLQHLMDMLQFSPQTILVDKHPNYAISNFGRELGDQLQIPVIEVQHHEAHFGAVLAENGLLHAEEPIMGIIWDGTGYGDDHQIWGGEFFLLEGGYMSRVAHLDYFPWLQGDKMSLEPRLSALSLLCNNKRFFKEALQHFTEPEQVYMEKLVVQPSPLLTSSMGRLLDGIASMLDVLHINTFEGEAAMKLQALAELSPDKSLEYYPVPRFRNRLDWNLMVQEIMEEKLGGTPVSRIAFKVFVSLAQCIGQTAKDFGVNKIAFSGGVFQNALLVDLILQLFEKDFGLYFHNQLSCNDECIGFGQLARYSIEHSIQIEKESLHLQN</sequence>
<evidence type="ECO:0000313" key="12">
    <source>
        <dbReference type="EMBL" id="SHE55859.1"/>
    </source>
</evidence>
<comment type="similarity">
    <text evidence="2 8">Belongs to the carbamoyltransferase HypF family.</text>
</comment>
<evidence type="ECO:0000256" key="2">
    <source>
        <dbReference type="ARBA" id="ARBA00008097"/>
    </source>
</evidence>
<dbReference type="Pfam" id="PF22521">
    <property type="entry name" value="HypF_C_2"/>
    <property type="match status" value="1"/>
</dbReference>
<dbReference type="PROSITE" id="PS00150">
    <property type="entry name" value="ACYLPHOSPHATASE_1"/>
    <property type="match status" value="1"/>
</dbReference>
<evidence type="ECO:0000256" key="5">
    <source>
        <dbReference type="ARBA" id="ARBA00022771"/>
    </source>
</evidence>
<proteinExistence type="inferred from homology"/>
<dbReference type="Proteomes" id="UP000184048">
    <property type="component" value="Unassembled WGS sequence"/>
</dbReference>
<dbReference type="SUPFAM" id="SSF53067">
    <property type="entry name" value="Actin-like ATPase domain"/>
    <property type="match status" value="1"/>
</dbReference>
<dbReference type="Pfam" id="PF07503">
    <property type="entry name" value="zf-HYPF"/>
    <property type="match status" value="2"/>
</dbReference>
<dbReference type="InterPro" id="IPR006070">
    <property type="entry name" value="Sua5-like_dom"/>
</dbReference>
<dbReference type="PROSITE" id="PS51160">
    <property type="entry name" value="ACYLPHOSPHATASE_3"/>
    <property type="match status" value="1"/>
</dbReference>
<dbReference type="GO" id="GO:0016874">
    <property type="term" value="F:ligase activity"/>
    <property type="evidence" value="ECO:0007669"/>
    <property type="project" value="UniProtKB-UniRule"/>
</dbReference>